<comment type="caution">
    <text evidence="6">Lacks conserved residue(s) required for the propagation of feature annotation.</text>
</comment>
<gene>
    <name evidence="8" type="ORF">PCOR1329_LOCUS82128</name>
</gene>
<evidence type="ECO:0000256" key="5">
    <source>
        <dbReference type="ARBA" id="ARBA00022786"/>
    </source>
</evidence>
<dbReference type="PANTHER" id="PTHR11254:SF444">
    <property type="entry name" value="HECT DOMAIN CONTAINING UBIQUITIN LIGASE"/>
    <property type="match status" value="1"/>
</dbReference>
<protein>
    <recommendedName>
        <fullName evidence="3">HECT-type E3 ubiquitin transferase</fullName>
        <ecNumber evidence="3">2.3.2.26</ecNumber>
    </recommendedName>
</protein>
<evidence type="ECO:0000256" key="6">
    <source>
        <dbReference type="PROSITE-ProRule" id="PRU00104"/>
    </source>
</evidence>
<dbReference type="EC" id="2.3.2.26" evidence="3"/>
<evidence type="ECO:0000313" key="9">
    <source>
        <dbReference type="Proteomes" id="UP001189429"/>
    </source>
</evidence>
<feature type="non-terminal residue" evidence="8">
    <location>
        <position position="1"/>
    </location>
</feature>
<keyword evidence="5 6" id="KW-0833">Ubl conjugation pathway</keyword>
<evidence type="ECO:0000313" key="8">
    <source>
        <dbReference type="EMBL" id="CAK0906982.1"/>
    </source>
</evidence>
<dbReference type="InterPro" id="IPR035983">
    <property type="entry name" value="Hect_E3_ubiquitin_ligase"/>
</dbReference>
<sequence>QVYLQHQVARRIAEDLEVLPGHEIHIDPALLFFILKVRREHLLEDTAERLQAANPDDLRRQLKIVFEGEQGVDEGGLAREFFRLLGTELFTTEQGLFDADVARSARVLWPDRASKREA</sequence>
<feature type="domain" description="HECT" evidence="7">
    <location>
        <begin position="54"/>
        <end position="118"/>
    </location>
</feature>
<evidence type="ECO:0000256" key="2">
    <source>
        <dbReference type="ARBA" id="ARBA00004906"/>
    </source>
</evidence>
<dbReference type="PANTHER" id="PTHR11254">
    <property type="entry name" value="HECT DOMAIN UBIQUITIN-PROTEIN LIGASE"/>
    <property type="match status" value="1"/>
</dbReference>
<reference evidence="8" key="1">
    <citation type="submission" date="2023-10" db="EMBL/GenBank/DDBJ databases">
        <authorList>
            <person name="Chen Y."/>
            <person name="Shah S."/>
            <person name="Dougan E. K."/>
            <person name="Thang M."/>
            <person name="Chan C."/>
        </authorList>
    </citation>
    <scope>NUCLEOTIDE SEQUENCE [LARGE SCALE GENOMIC DNA]</scope>
</reference>
<evidence type="ECO:0000256" key="4">
    <source>
        <dbReference type="ARBA" id="ARBA00022679"/>
    </source>
</evidence>
<evidence type="ECO:0000259" key="7">
    <source>
        <dbReference type="PROSITE" id="PS50237"/>
    </source>
</evidence>
<evidence type="ECO:0000256" key="1">
    <source>
        <dbReference type="ARBA" id="ARBA00000885"/>
    </source>
</evidence>
<dbReference type="Proteomes" id="UP001189429">
    <property type="component" value="Unassembled WGS sequence"/>
</dbReference>
<feature type="non-terminal residue" evidence="8">
    <location>
        <position position="118"/>
    </location>
</feature>
<dbReference type="InterPro" id="IPR050409">
    <property type="entry name" value="E3_ubiq-protein_ligase"/>
</dbReference>
<accession>A0ABN9Y3B4</accession>
<keyword evidence="9" id="KW-1185">Reference proteome</keyword>
<comment type="caution">
    <text evidence="8">The sequence shown here is derived from an EMBL/GenBank/DDBJ whole genome shotgun (WGS) entry which is preliminary data.</text>
</comment>
<proteinExistence type="predicted"/>
<dbReference type="EMBL" id="CAUYUJ010021779">
    <property type="protein sequence ID" value="CAK0906982.1"/>
    <property type="molecule type" value="Genomic_DNA"/>
</dbReference>
<organism evidence="8 9">
    <name type="scientific">Prorocentrum cordatum</name>
    <dbReference type="NCBI Taxonomy" id="2364126"/>
    <lineage>
        <taxon>Eukaryota</taxon>
        <taxon>Sar</taxon>
        <taxon>Alveolata</taxon>
        <taxon>Dinophyceae</taxon>
        <taxon>Prorocentrales</taxon>
        <taxon>Prorocentraceae</taxon>
        <taxon>Prorocentrum</taxon>
    </lineage>
</organism>
<keyword evidence="4" id="KW-0808">Transferase</keyword>
<name>A0ABN9Y3B4_9DINO</name>
<evidence type="ECO:0000256" key="3">
    <source>
        <dbReference type="ARBA" id="ARBA00012485"/>
    </source>
</evidence>
<dbReference type="Gene3D" id="3.90.1750.10">
    <property type="entry name" value="Hect, E3 ligase catalytic domains"/>
    <property type="match status" value="1"/>
</dbReference>
<dbReference type="PROSITE" id="PS50237">
    <property type="entry name" value="HECT"/>
    <property type="match status" value="1"/>
</dbReference>
<comment type="pathway">
    <text evidence="2">Protein modification; protein ubiquitination.</text>
</comment>
<dbReference type="SUPFAM" id="SSF56204">
    <property type="entry name" value="Hect, E3 ligase catalytic domain"/>
    <property type="match status" value="1"/>
</dbReference>
<comment type="catalytic activity">
    <reaction evidence="1">
        <text>S-ubiquitinyl-[E2 ubiquitin-conjugating enzyme]-L-cysteine + [acceptor protein]-L-lysine = [E2 ubiquitin-conjugating enzyme]-L-cysteine + N(6)-ubiquitinyl-[acceptor protein]-L-lysine.</text>
        <dbReference type="EC" id="2.3.2.26"/>
    </reaction>
</comment>
<dbReference type="InterPro" id="IPR000569">
    <property type="entry name" value="HECT_dom"/>
</dbReference>